<organism evidence="2 3">
    <name type="scientific">Sphingobium chlorophenolicum</name>
    <dbReference type="NCBI Taxonomy" id="46429"/>
    <lineage>
        <taxon>Bacteria</taxon>
        <taxon>Pseudomonadati</taxon>
        <taxon>Pseudomonadota</taxon>
        <taxon>Alphaproteobacteria</taxon>
        <taxon>Sphingomonadales</taxon>
        <taxon>Sphingomonadaceae</taxon>
        <taxon>Sphingobium</taxon>
    </lineage>
</organism>
<gene>
    <name evidence="2" type="ORF">BV95_00688</name>
</gene>
<comment type="caution">
    <text evidence="2">The sequence shown here is derived from an EMBL/GenBank/DDBJ whole genome shotgun (WGS) entry which is preliminary data.</text>
</comment>
<dbReference type="RefSeq" id="WP_037447358.1">
    <property type="nucleotide sequence ID" value="NZ_JFHR01000003.1"/>
</dbReference>
<dbReference type="PROSITE" id="PS51257">
    <property type="entry name" value="PROKAR_LIPOPROTEIN"/>
    <property type="match status" value="1"/>
</dbReference>
<name>A0A081RIW6_SPHCR</name>
<evidence type="ECO:0000313" key="2">
    <source>
        <dbReference type="EMBL" id="KEQ55139.1"/>
    </source>
</evidence>
<dbReference type="SUPFAM" id="SSF50199">
    <property type="entry name" value="Staphylococcal nuclease"/>
    <property type="match status" value="1"/>
</dbReference>
<dbReference type="PATRIC" id="fig|46429.4.peg.670"/>
<dbReference type="InterPro" id="IPR035437">
    <property type="entry name" value="SNase_OB-fold_sf"/>
</dbReference>
<reference evidence="2 3" key="1">
    <citation type="submission" date="2014-02" db="EMBL/GenBank/DDBJ databases">
        <title>Whole genome sequence of Sphingobium chlorophenolicum NBRC 16172.</title>
        <authorList>
            <person name="Gan H.M."/>
            <person name="Gan H.Y."/>
            <person name="Chew T.H."/>
            <person name="Savka M.A."/>
        </authorList>
    </citation>
    <scope>NUCLEOTIDE SEQUENCE [LARGE SCALE GENOMIC DNA]</scope>
    <source>
        <strain evidence="2 3">NBRC 16172</strain>
    </source>
</reference>
<evidence type="ECO:0000259" key="1">
    <source>
        <dbReference type="SMART" id="SM00318"/>
    </source>
</evidence>
<dbReference type="Pfam" id="PF00565">
    <property type="entry name" value="SNase"/>
    <property type="match status" value="1"/>
</dbReference>
<dbReference type="SMART" id="SM00318">
    <property type="entry name" value="SNc"/>
    <property type="match status" value="1"/>
</dbReference>
<dbReference type="AlphaFoldDB" id="A0A081RIW6"/>
<sequence>MRGALLLGIAALAACGAGEPQGRDGATITGEGRAIDGDTVSVDFRLSGADAFERKQMCSKDGACYPCGKFAQDSASRILKSSVATIRMTGASSYGRPIAIVTVDGYDLGEQLILQGLAVPATQYLRGDPQRAARYVAAAEQARSAGRGAYAGEFIDPARWRRGERLACEARY</sequence>
<dbReference type="eggNOG" id="COG1525">
    <property type="taxonomic scope" value="Bacteria"/>
</dbReference>
<proteinExistence type="predicted"/>
<evidence type="ECO:0000313" key="3">
    <source>
        <dbReference type="Proteomes" id="UP000028411"/>
    </source>
</evidence>
<feature type="domain" description="TNase-like" evidence="1">
    <location>
        <begin position="26"/>
        <end position="152"/>
    </location>
</feature>
<dbReference type="OrthoDB" id="9805504at2"/>
<dbReference type="InterPro" id="IPR016071">
    <property type="entry name" value="Staphylococal_nuclease_OB-fold"/>
</dbReference>
<accession>A0A081RIW6</accession>
<dbReference type="Proteomes" id="UP000028411">
    <property type="component" value="Unassembled WGS sequence"/>
</dbReference>
<dbReference type="EMBL" id="JFHR01000003">
    <property type="protein sequence ID" value="KEQ55139.1"/>
    <property type="molecule type" value="Genomic_DNA"/>
</dbReference>
<dbReference type="Gene3D" id="2.40.50.90">
    <property type="match status" value="1"/>
</dbReference>
<protein>
    <submittedName>
        <fullName evidence="2">Nuclease (SNase domain protein)</fullName>
    </submittedName>
</protein>